<keyword evidence="7 15" id="KW-0812">Transmembrane</keyword>
<dbReference type="Gene3D" id="3.30.565.10">
    <property type="entry name" value="Histidine kinase-like ATPase, C-terminal domain"/>
    <property type="match status" value="1"/>
</dbReference>
<dbReference type="PANTHER" id="PTHR24421">
    <property type="entry name" value="NITRATE/NITRITE SENSOR PROTEIN NARX-RELATED"/>
    <property type="match status" value="1"/>
</dbReference>
<dbReference type="Pfam" id="PF07730">
    <property type="entry name" value="HisKA_3"/>
    <property type="match status" value="1"/>
</dbReference>
<dbReference type="HOGENOM" id="CLU_031034_0_0_9"/>
<evidence type="ECO:0000256" key="4">
    <source>
        <dbReference type="ARBA" id="ARBA00022475"/>
    </source>
</evidence>
<keyword evidence="13 15" id="KW-0472">Membrane</keyword>
<feature type="transmembrane region" description="Helical" evidence="15">
    <location>
        <begin position="176"/>
        <end position="199"/>
    </location>
</feature>
<dbReference type="KEGG" id="ddl:Desdi_0980"/>
<evidence type="ECO:0000256" key="10">
    <source>
        <dbReference type="ARBA" id="ARBA00022840"/>
    </source>
</evidence>
<dbReference type="Gene3D" id="6.10.340.10">
    <property type="match status" value="1"/>
</dbReference>
<dbReference type="Pfam" id="PF02518">
    <property type="entry name" value="HATPase_c"/>
    <property type="match status" value="1"/>
</dbReference>
<dbReference type="PIRSF" id="PIRSF037433">
    <property type="entry name" value="STHK_STH3221_prd"/>
    <property type="match status" value="1"/>
</dbReference>
<evidence type="ECO:0000256" key="6">
    <source>
        <dbReference type="ARBA" id="ARBA00022679"/>
    </source>
</evidence>
<dbReference type="SMART" id="SM00387">
    <property type="entry name" value="HATPase_c"/>
    <property type="match status" value="1"/>
</dbReference>
<evidence type="ECO:0000256" key="9">
    <source>
        <dbReference type="ARBA" id="ARBA00022777"/>
    </source>
</evidence>
<evidence type="ECO:0000256" key="14">
    <source>
        <dbReference type="SAM" id="Coils"/>
    </source>
</evidence>
<keyword evidence="8" id="KW-0547">Nucleotide-binding</keyword>
<dbReference type="InterPro" id="IPR003660">
    <property type="entry name" value="HAMP_dom"/>
</dbReference>
<keyword evidence="11 15" id="KW-1133">Transmembrane helix</keyword>
<dbReference type="InterPro" id="IPR005467">
    <property type="entry name" value="His_kinase_dom"/>
</dbReference>
<gene>
    <name evidence="18" type="ordered locus">Desdi_0980</name>
</gene>
<name>L0F3W8_DESDL</name>
<keyword evidence="4" id="KW-1003">Cell membrane</keyword>
<evidence type="ECO:0000313" key="19">
    <source>
        <dbReference type="Proteomes" id="UP000010797"/>
    </source>
</evidence>
<evidence type="ECO:0000256" key="3">
    <source>
        <dbReference type="ARBA" id="ARBA00012438"/>
    </source>
</evidence>
<sequence>MTIIKKLIYWPQSAPIKLKIMGIVILFVSLLGLIVMMETRSHMQQILREQLEQRGRAIASDVAARSTNPMLVGDSFSLYEIAQGLSSHYEDIRYLMIFDKTGELVIHTFGEGIPSGLLDLRFIPANLSYDDTISFDSNEGEIIDVLVPIAEGKVGWLRLGMSEVSIYSSIDQLSQLLLITTVIISLLGILGAILISHLVTKPIRDLATASQGIALGDYSLRVSTYGADEITDLGHNFNAMTTSIQSYAKEREALVEELQAKESVRQELLKKVISAQEDERKRISRELHDETSQSLTSLILGLKYLSEQEDLEKRPAMVSELKDLASSTLKEVHRIAVELRPTVLDDMGLVPAIDRFVNFFKHQYRLDVDFHVQNKIQNRLPSEIEITLYRIVQEALINVAKYAEAQNASIVLEIRQEYVNLIVEDDGRGFDVDLVLKSSASDSHLGIAGMHERTSLLGGEFTIESSPNQGTTVYVRIPMERRDVNDSSN</sequence>
<evidence type="ECO:0000256" key="7">
    <source>
        <dbReference type="ARBA" id="ARBA00022692"/>
    </source>
</evidence>
<dbReference type="CDD" id="cd06225">
    <property type="entry name" value="HAMP"/>
    <property type="match status" value="1"/>
</dbReference>
<dbReference type="eggNOG" id="COG5000">
    <property type="taxonomic scope" value="Bacteria"/>
</dbReference>
<reference evidence="19" key="1">
    <citation type="submission" date="2012-02" db="EMBL/GenBank/DDBJ databases">
        <title>Complete sequence of Desulfitobacterium dichloroeliminans LMG P-21439.</title>
        <authorList>
            <person name="Lucas S."/>
            <person name="Han J."/>
            <person name="Lapidus A."/>
            <person name="Cheng J.-F."/>
            <person name="Goodwin L."/>
            <person name="Pitluck S."/>
            <person name="Peters L."/>
            <person name="Ovchinnikova G."/>
            <person name="Teshima H."/>
            <person name="Detter J.C."/>
            <person name="Han C."/>
            <person name="Tapia R."/>
            <person name="Land M."/>
            <person name="Hauser L."/>
            <person name="Kyrpides N."/>
            <person name="Ivanova N."/>
            <person name="Pagani I."/>
            <person name="Kruse T."/>
            <person name="de Vos W.M."/>
            <person name="Boon N."/>
            <person name="Smidt H."/>
            <person name="Woyke T."/>
        </authorList>
    </citation>
    <scope>NUCLEOTIDE SEQUENCE [LARGE SCALE GENOMIC DNA]</scope>
    <source>
        <strain evidence="19">LMG P-21439 / DCA1</strain>
    </source>
</reference>
<dbReference type="PANTHER" id="PTHR24421:SF10">
    <property type="entry name" value="NITRATE_NITRITE SENSOR PROTEIN NARQ"/>
    <property type="match status" value="1"/>
</dbReference>
<evidence type="ECO:0000256" key="5">
    <source>
        <dbReference type="ARBA" id="ARBA00022553"/>
    </source>
</evidence>
<dbReference type="InterPro" id="IPR017204">
    <property type="entry name" value="Sig_transdc_His_kin_STH3221"/>
</dbReference>
<evidence type="ECO:0000259" key="16">
    <source>
        <dbReference type="PROSITE" id="PS50109"/>
    </source>
</evidence>
<dbReference type="OrthoDB" id="9781904at2"/>
<dbReference type="RefSeq" id="WP_015261498.1">
    <property type="nucleotide sequence ID" value="NC_019903.1"/>
</dbReference>
<comment type="catalytic activity">
    <reaction evidence="1">
        <text>ATP + protein L-histidine = ADP + protein N-phospho-L-histidine.</text>
        <dbReference type="EC" id="2.7.13.3"/>
    </reaction>
</comment>
<dbReference type="CDD" id="cd16917">
    <property type="entry name" value="HATPase_UhpB-NarQ-NarX-like"/>
    <property type="match status" value="1"/>
</dbReference>
<dbReference type="GO" id="GO:0046983">
    <property type="term" value="F:protein dimerization activity"/>
    <property type="evidence" value="ECO:0007669"/>
    <property type="project" value="InterPro"/>
</dbReference>
<organism evidence="18 19">
    <name type="scientific">Desulfitobacterium dichloroeliminans (strain LMG P-21439 / DCA1)</name>
    <dbReference type="NCBI Taxonomy" id="871963"/>
    <lineage>
        <taxon>Bacteria</taxon>
        <taxon>Bacillati</taxon>
        <taxon>Bacillota</taxon>
        <taxon>Clostridia</taxon>
        <taxon>Eubacteriales</taxon>
        <taxon>Desulfitobacteriaceae</taxon>
        <taxon>Desulfitobacterium</taxon>
    </lineage>
</organism>
<dbReference type="PROSITE" id="PS50109">
    <property type="entry name" value="HIS_KIN"/>
    <property type="match status" value="1"/>
</dbReference>
<protein>
    <recommendedName>
        <fullName evidence="3">histidine kinase</fullName>
        <ecNumber evidence="3">2.7.13.3</ecNumber>
    </recommendedName>
</protein>
<keyword evidence="14" id="KW-0175">Coiled coil</keyword>
<keyword evidence="6" id="KW-0808">Transferase</keyword>
<evidence type="ECO:0000256" key="2">
    <source>
        <dbReference type="ARBA" id="ARBA00004651"/>
    </source>
</evidence>
<evidence type="ECO:0000259" key="17">
    <source>
        <dbReference type="PROSITE" id="PS50885"/>
    </source>
</evidence>
<evidence type="ECO:0000256" key="1">
    <source>
        <dbReference type="ARBA" id="ARBA00000085"/>
    </source>
</evidence>
<evidence type="ECO:0000256" key="8">
    <source>
        <dbReference type="ARBA" id="ARBA00022741"/>
    </source>
</evidence>
<dbReference type="SUPFAM" id="SSF55874">
    <property type="entry name" value="ATPase domain of HSP90 chaperone/DNA topoisomerase II/histidine kinase"/>
    <property type="match status" value="1"/>
</dbReference>
<dbReference type="GO" id="GO:0000155">
    <property type="term" value="F:phosphorelay sensor kinase activity"/>
    <property type="evidence" value="ECO:0007669"/>
    <property type="project" value="InterPro"/>
</dbReference>
<feature type="domain" description="HAMP" evidence="17">
    <location>
        <begin position="197"/>
        <end position="249"/>
    </location>
</feature>
<dbReference type="SMART" id="SM00304">
    <property type="entry name" value="HAMP"/>
    <property type="match status" value="1"/>
</dbReference>
<keyword evidence="19" id="KW-1185">Reference proteome</keyword>
<evidence type="ECO:0000256" key="12">
    <source>
        <dbReference type="ARBA" id="ARBA00023012"/>
    </source>
</evidence>
<dbReference type="STRING" id="871963.Desdi_0980"/>
<comment type="subcellular location">
    <subcellularLocation>
        <location evidence="2">Cell membrane</location>
        <topology evidence="2">Multi-pass membrane protein</topology>
    </subcellularLocation>
</comment>
<accession>L0F3W8</accession>
<dbReference type="InterPro" id="IPR036890">
    <property type="entry name" value="HATPase_C_sf"/>
</dbReference>
<dbReference type="AlphaFoldDB" id="L0F3W8"/>
<keyword evidence="5" id="KW-0597">Phosphoprotein</keyword>
<dbReference type="Gene3D" id="1.20.5.1930">
    <property type="match status" value="1"/>
</dbReference>
<proteinExistence type="predicted"/>
<dbReference type="Proteomes" id="UP000010797">
    <property type="component" value="Chromosome"/>
</dbReference>
<evidence type="ECO:0000256" key="13">
    <source>
        <dbReference type="ARBA" id="ARBA00023136"/>
    </source>
</evidence>
<dbReference type="eggNOG" id="COG4585">
    <property type="taxonomic scope" value="Bacteria"/>
</dbReference>
<dbReference type="Pfam" id="PF17203">
    <property type="entry name" value="sCache_3_2"/>
    <property type="match status" value="1"/>
</dbReference>
<dbReference type="PROSITE" id="PS50885">
    <property type="entry name" value="HAMP"/>
    <property type="match status" value="1"/>
</dbReference>
<feature type="domain" description="Histidine kinase" evidence="16">
    <location>
        <begin position="286"/>
        <end position="481"/>
    </location>
</feature>
<dbReference type="GO" id="GO:0005524">
    <property type="term" value="F:ATP binding"/>
    <property type="evidence" value="ECO:0007669"/>
    <property type="project" value="UniProtKB-KW"/>
</dbReference>
<dbReference type="InterPro" id="IPR011712">
    <property type="entry name" value="Sig_transdc_His_kin_sub3_dim/P"/>
</dbReference>
<dbReference type="InterPro" id="IPR003594">
    <property type="entry name" value="HATPase_dom"/>
</dbReference>
<evidence type="ECO:0000313" key="18">
    <source>
        <dbReference type="EMBL" id="AGA68499.1"/>
    </source>
</evidence>
<dbReference type="EMBL" id="CP003344">
    <property type="protein sequence ID" value="AGA68499.1"/>
    <property type="molecule type" value="Genomic_DNA"/>
</dbReference>
<keyword evidence="10" id="KW-0067">ATP-binding</keyword>
<evidence type="ECO:0000256" key="15">
    <source>
        <dbReference type="SAM" id="Phobius"/>
    </source>
</evidence>
<dbReference type="EC" id="2.7.13.3" evidence="3"/>
<evidence type="ECO:0000256" key="11">
    <source>
        <dbReference type="ARBA" id="ARBA00022989"/>
    </source>
</evidence>
<feature type="transmembrane region" description="Helical" evidence="15">
    <location>
        <begin position="20"/>
        <end position="37"/>
    </location>
</feature>
<dbReference type="GO" id="GO:0005886">
    <property type="term" value="C:plasma membrane"/>
    <property type="evidence" value="ECO:0007669"/>
    <property type="project" value="UniProtKB-SubCell"/>
</dbReference>
<feature type="coiled-coil region" evidence="14">
    <location>
        <begin position="244"/>
        <end position="293"/>
    </location>
</feature>
<dbReference type="InterPro" id="IPR050482">
    <property type="entry name" value="Sensor_HK_TwoCompSys"/>
</dbReference>
<keyword evidence="9 18" id="KW-0418">Kinase</keyword>
<dbReference type="SUPFAM" id="SSF158472">
    <property type="entry name" value="HAMP domain-like"/>
    <property type="match status" value="1"/>
</dbReference>
<keyword evidence="12" id="KW-0902">Two-component regulatory system</keyword>
<dbReference type="Pfam" id="PF00672">
    <property type="entry name" value="HAMP"/>
    <property type="match status" value="1"/>
</dbReference>
<dbReference type="InterPro" id="IPR033463">
    <property type="entry name" value="sCache_3"/>
</dbReference>